<proteinExistence type="predicted"/>
<feature type="chain" id="PRO_5022846254" evidence="2">
    <location>
        <begin position="21"/>
        <end position="396"/>
    </location>
</feature>
<protein>
    <submittedName>
        <fullName evidence="3">Uncharacterized protein</fullName>
    </submittedName>
</protein>
<dbReference type="EMBL" id="SJPQ01000002">
    <property type="protein sequence ID" value="TWT88777.1"/>
    <property type="molecule type" value="Genomic_DNA"/>
</dbReference>
<dbReference type="PROSITE" id="PS51257">
    <property type="entry name" value="PROKAR_LIPOPROTEIN"/>
    <property type="match status" value="1"/>
</dbReference>
<keyword evidence="4" id="KW-1185">Reference proteome</keyword>
<evidence type="ECO:0000313" key="3">
    <source>
        <dbReference type="EMBL" id="TWT88777.1"/>
    </source>
</evidence>
<dbReference type="AlphaFoldDB" id="A0A5C5ZPG7"/>
<comment type="caution">
    <text evidence="3">The sequence shown here is derived from an EMBL/GenBank/DDBJ whole genome shotgun (WGS) entry which is preliminary data.</text>
</comment>
<dbReference type="RefSeq" id="WP_146400117.1">
    <property type="nucleotide sequence ID" value="NZ_SJPQ01000002.1"/>
</dbReference>
<feature type="signal peptide" evidence="2">
    <location>
        <begin position="1"/>
        <end position="20"/>
    </location>
</feature>
<sequence precursor="true">METRPLTSLRARLGAKAAFAAAALACAGAAIGCNNGQRLQGDLYQRELRLQEDEIYRLEDYIEEYQALLREQRCENTKLKRELKEAQEQESKPTLARDPDGFGDEPRGLSEPFELFEDGDEDPIPAPPQIEFRRPEPTSPPPSGRPLPGAEEIAPPFEPGAEPTEEAPPFVPGGTSRSAPPAAAEQPAVQEADAQKEIALLTPVGEPELFPTPAATRLELVAAAPPRGASIRLDDRLRLVVANGPAETTGESTLLVRTVAPAESAAGFDGEASLMLRDPSATRGDGKIARWDYSPQEVATLLGQDSAAGEPIEFRLVLPERSPTGVPLTLWVRFVDSAGHKTISRTTIELEAQAGPDAALRLVESTPAADPPSPVEPASFEAPADAMIEWRSANAE</sequence>
<organism evidence="3 4">
    <name type="scientific">Pseudobythopirellula maris</name>
    <dbReference type="NCBI Taxonomy" id="2527991"/>
    <lineage>
        <taxon>Bacteria</taxon>
        <taxon>Pseudomonadati</taxon>
        <taxon>Planctomycetota</taxon>
        <taxon>Planctomycetia</taxon>
        <taxon>Pirellulales</taxon>
        <taxon>Lacipirellulaceae</taxon>
        <taxon>Pseudobythopirellula</taxon>
    </lineage>
</organism>
<feature type="compositionally biased region" description="Low complexity" evidence="1">
    <location>
        <begin position="179"/>
        <end position="192"/>
    </location>
</feature>
<gene>
    <name evidence="3" type="ORF">Mal64_22650</name>
</gene>
<dbReference type="Proteomes" id="UP000315440">
    <property type="component" value="Unassembled WGS sequence"/>
</dbReference>
<evidence type="ECO:0000256" key="1">
    <source>
        <dbReference type="SAM" id="MobiDB-lite"/>
    </source>
</evidence>
<dbReference type="OrthoDB" id="289491at2"/>
<name>A0A5C5ZPG7_9BACT</name>
<evidence type="ECO:0000256" key="2">
    <source>
        <dbReference type="SAM" id="SignalP"/>
    </source>
</evidence>
<keyword evidence="2" id="KW-0732">Signal</keyword>
<feature type="compositionally biased region" description="Basic and acidic residues" evidence="1">
    <location>
        <begin position="81"/>
        <end position="108"/>
    </location>
</feature>
<evidence type="ECO:0000313" key="4">
    <source>
        <dbReference type="Proteomes" id="UP000315440"/>
    </source>
</evidence>
<reference evidence="3 4" key="1">
    <citation type="submission" date="2019-02" db="EMBL/GenBank/DDBJ databases">
        <title>Deep-cultivation of Planctomycetes and their phenomic and genomic characterization uncovers novel biology.</title>
        <authorList>
            <person name="Wiegand S."/>
            <person name="Jogler M."/>
            <person name="Boedeker C."/>
            <person name="Pinto D."/>
            <person name="Vollmers J."/>
            <person name="Rivas-Marin E."/>
            <person name="Kohn T."/>
            <person name="Peeters S.H."/>
            <person name="Heuer A."/>
            <person name="Rast P."/>
            <person name="Oberbeckmann S."/>
            <person name="Bunk B."/>
            <person name="Jeske O."/>
            <person name="Meyerdierks A."/>
            <person name="Storesund J.E."/>
            <person name="Kallscheuer N."/>
            <person name="Luecker S."/>
            <person name="Lage O.M."/>
            <person name="Pohl T."/>
            <person name="Merkel B.J."/>
            <person name="Hornburger P."/>
            <person name="Mueller R.-W."/>
            <person name="Bruemmer F."/>
            <person name="Labrenz M."/>
            <person name="Spormann A.M."/>
            <person name="Op Den Camp H."/>
            <person name="Overmann J."/>
            <person name="Amann R."/>
            <person name="Jetten M.S.M."/>
            <person name="Mascher T."/>
            <person name="Medema M.H."/>
            <person name="Devos D.P."/>
            <person name="Kaster A.-K."/>
            <person name="Ovreas L."/>
            <person name="Rohde M."/>
            <person name="Galperin M.Y."/>
            <person name="Jogler C."/>
        </authorList>
    </citation>
    <scope>NUCLEOTIDE SEQUENCE [LARGE SCALE GENOMIC DNA]</scope>
    <source>
        <strain evidence="3 4">Mal64</strain>
    </source>
</reference>
<accession>A0A5C5ZPG7</accession>
<feature type="compositionally biased region" description="Acidic residues" evidence="1">
    <location>
        <begin position="114"/>
        <end position="123"/>
    </location>
</feature>
<feature type="region of interest" description="Disordered" evidence="1">
    <location>
        <begin position="81"/>
        <end position="192"/>
    </location>
</feature>